<accession>A0AAW2EE90</accession>
<dbReference type="Proteomes" id="UP001430953">
    <property type="component" value="Unassembled WGS sequence"/>
</dbReference>
<protein>
    <submittedName>
        <fullName evidence="1">Uncharacterized protein</fullName>
    </submittedName>
</protein>
<comment type="caution">
    <text evidence="1">The sequence shown here is derived from an EMBL/GenBank/DDBJ whole genome shotgun (WGS) entry which is preliminary data.</text>
</comment>
<evidence type="ECO:0000313" key="1">
    <source>
        <dbReference type="EMBL" id="KAL0102028.1"/>
    </source>
</evidence>
<proteinExistence type="predicted"/>
<dbReference type="AlphaFoldDB" id="A0AAW2EE90"/>
<dbReference type="EMBL" id="JADYXP020000023">
    <property type="protein sequence ID" value="KAL0102028.1"/>
    <property type="molecule type" value="Genomic_DNA"/>
</dbReference>
<gene>
    <name evidence="1" type="ORF">PUN28_018522</name>
</gene>
<name>A0AAW2EE90_9HYME</name>
<sequence>MHRNAIKRKKNRERKKKAIRFIYICNMNHCQLREEVKVRRVTFKRIIIANALNARHSNENGNSSVILVSGKKNSGISMRILVIKQFKYNYTLLFTLFQQVLYLRD</sequence>
<keyword evidence="2" id="KW-1185">Reference proteome</keyword>
<evidence type="ECO:0000313" key="2">
    <source>
        <dbReference type="Proteomes" id="UP001430953"/>
    </source>
</evidence>
<organism evidence="1 2">
    <name type="scientific">Cardiocondyla obscurior</name>
    <dbReference type="NCBI Taxonomy" id="286306"/>
    <lineage>
        <taxon>Eukaryota</taxon>
        <taxon>Metazoa</taxon>
        <taxon>Ecdysozoa</taxon>
        <taxon>Arthropoda</taxon>
        <taxon>Hexapoda</taxon>
        <taxon>Insecta</taxon>
        <taxon>Pterygota</taxon>
        <taxon>Neoptera</taxon>
        <taxon>Endopterygota</taxon>
        <taxon>Hymenoptera</taxon>
        <taxon>Apocrita</taxon>
        <taxon>Aculeata</taxon>
        <taxon>Formicoidea</taxon>
        <taxon>Formicidae</taxon>
        <taxon>Myrmicinae</taxon>
        <taxon>Cardiocondyla</taxon>
    </lineage>
</organism>
<reference evidence="1 2" key="1">
    <citation type="submission" date="2023-03" db="EMBL/GenBank/DDBJ databases">
        <title>High recombination rates correlate with genetic variation in Cardiocondyla obscurior ants.</title>
        <authorList>
            <person name="Errbii M."/>
        </authorList>
    </citation>
    <scope>NUCLEOTIDE SEQUENCE [LARGE SCALE GENOMIC DNA]</scope>
    <source>
        <strain evidence="1">Alpha-2009</strain>
        <tissue evidence="1">Whole body</tissue>
    </source>
</reference>